<evidence type="ECO:0000313" key="2">
    <source>
        <dbReference type="EMBL" id="MBY74167.1"/>
    </source>
</evidence>
<dbReference type="PROSITE" id="PS50878">
    <property type="entry name" value="RT_POL"/>
    <property type="match status" value="1"/>
</dbReference>
<dbReference type="EMBL" id="GGMS01004964">
    <property type="protein sequence ID" value="MBY74167.1"/>
    <property type="molecule type" value="Transcribed_RNA"/>
</dbReference>
<evidence type="ECO:0000259" key="1">
    <source>
        <dbReference type="PROSITE" id="PS50878"/>
    </source>
</evidence>
<feature type="domain" description="Reverse transcriptase" evidence="1">
    <location>
        <begin position="1"/>
        <end position="136"/>
    </location>
</feature>
<organism evidence="2">
    <name type="scientific">Sipha flava</name>
    <name type="common">yellow sugarcane aphid</name>
    <dbReference type="NCBI Taxonomy" id="143950"/>
    <lineage>
        <taxon>Eukaryota</taxon>
        <taxon>Metazoa</taxon>
        <taxon>Ecdysozoa</taxon>
        <taxon>Arthropoda</taxon>
        <taxon>Hexapoda</taxon>
        <taxon>Insecta</taxon>
        <taxon>Pterygota</taxon>
        <taxon>Neoptera</taxon>
        <taxon>Paraneoptera</taxon>
        <taxon>Hemiptera</taxon>
        <taxon>Sternorrhyncha</taxon>
        <taxon>Aphidomorpha</taxon>
        <taxon>Aphidoidea</taxon>
        <taxon>Aphididae</taxon>
        <taxon>Sipha</taxon>
    </lineage>
</organism>
<reference evidence="2" key="1">
    <citation type="submission" date="2018-04" db="EMBL/GenBank/DDBJ databases">
        <title>Transcriptome assembly of Sipha flava.</title>
        <authorList>
            <person name="Scully E.D."/>
            <person name="Geib S.M."/>
            <person name="Palmer N.A."/>
            <person name="Koch K."/>
            <person name="Bradshaw J."/>
            <person name="Heng-Moss T."/>
            <person name="Sarath G."/>
        </authorList>
    </citation>
    <scope>NUCLEOTIDE SEQUENCE</scope>
</reference>
<dbReference type="InterPro" id="IPR000477">
    <property type="entry name" value="RT_dom"/>
</dbReference>
<dbReference type="GO" id="GO:0003964">
    <property type="term" value="F:RNA-directed DNA polymerase activity"/>
    <property type="evidence" value="ECO:0007669"/>
    <property type="project" value="UniProtKB-KW"/>
</dbReference>
<dbReference type="PANTHER" id="PTHR33332">
    <property type="entry name" value="REVERSE TRANSCRIPTASE DOMAIN-CONTAINING PROTEIN"/>
    <property type="match status" value="1"/>
</dbReference>
<keyword evidence="2" id="KW-0695">RNA-directed DNA polymerase</keyword>
<name>A0A2S2Q8V6_9HEMI</name>
<proteinExistence type="predicted"/>
<accession>A0A2S2Q8V6</accession>
<dbReference type="OrthoDB" id="6630711at2759"/>
<dbReference type="Pfam" id="PF00078">
    <property type="entry name" value="RVT_1"/>
    <property type="match status" value="1"/>
</dbReference>
<sequence>MQYLEENNIIFKSQNGFRNNLGTEDTLAQLSIKIYSNLNNNIKTLDTFLDFSKAFDNISHIFLLNILKFIGIINKTFKLFESYLHNRTQQVRINYTLSNITSITSGIPQGTVLLPILYIIYDASSDNLNIYGNLFL</sequence>
<gene>
    <name evidence="2" type="ORF">g.866</name>
</gene>
<keyword evidence="2" id="KW-0808">Transferase</keyword>
<protein>
    <submittedName>
        <fullName evidence="2">Putative RNA-directed DNA polymerase</fullName>
    </submittedName>
</protein>
<keyword evidence="2" id="KW-0548">Nucleotidyltransferase</keyword>
<dbReference type="AlphaFoldDB" id="A0A2S2Q8V6"/>